<evidence type="ECO:0000256" key="1">
    <source>
        <dbReference type="ARBA" id="ARBA00023125"/>
    </source>
</evidence>
<evidence type="ECO:0000259" key="2">
    <source>
        <dbReference type="PROSITE" id="PS50937"/>
    </source>
</evidence>
<evidence type="ECO:0000313" key="3">
    <source>
        <dbReference type="EMBL" id="QUC08354.1"/>
    </source>
</evidence>
<name>A0ABX7Y585_9ACTN</name>
<dbReference type="PRINTS" id="PR00040">
    <property type="entry name" value="HTHMERR"/>
</dbReference>
<protein>
    <submittedName>
        <fullName evidence="3">MerR family transcriptional regulator</fullName>
    </submittedName>
</protein>
<dbReference type="PANTHER" id="PTHR30204:SF98">
    <property type="entry name" value="HTH-TYPE TRANSCRIPTIONAL REGULATOR ADHR"/>
    <property type="match status" value="1"/>
</dbReference>
<organism evidence="3 4">
    <name type="scientific">Arachnia rubra</name>
    <dbReference type="NCBI Taxonomy" id="1547448"/>
    <lineage>
        <taxon>Bacteria</taxon>
        <taxon>Bacillati</taxon>
        <taxon>Actinomycetota</taxon>
        <taxon>Actinomycetes</taxon>
        <taxon>Propionibacteriales</taxon>
        <taxon>Propionibacteriaceae</taxon>
        <taxon>Arachnia</taxon>
    </lineage>
</organism>
<dbReference type="EMBL" id="CP072384">
    <property type="protein sequence ID" value="QUC08354.1"/>
    <property type="molecule type" value="Genomic_DNA"/>
</dbReference>
<dbReference type="SUPFAM" id="SSF46955">
    <property type="entry name" value="Putative DNA-binding domain"/>
    <property type="match status" value="1"/>
</dbReference>
<dbReference type="InterPro" id="IPR009061">
    <property type="entry name" value="DNA-bd_dom_put_sf"/>
</dbReference>
<dbReference type="RefSeq" id="WP_212324142.1">
    <property type="nucleotide sequence ID" value="NZ_AP024463.1"/>
</dbReference>
<evidence type="ECO:0000313" key="4">
    <source>
        <dbReference type="Proteomes" id="UP000678513"/>
    </source>
</evidence>
<reference evidence="3 4" key="1">
    <citation type="submission" date="2021-03" db="EMBL/GenBank/DDBJ databases">
        <title>Human Oral Microbial Genomes.</title>
        <authorList>
            <person name="Johnston C.D."/>
            <person name="Chen T."/>
            <person name="Dewhirst F.E."/>
        </authorList>
    </citation>
    <scope>NUCLEOTIDE SEQUENCE [LARGE SCALE GENOMIC DNA]</scope>
    <source>
        <strain evidence="3 4">DSMZ 100122</strain>
    </source>
</reference>
<keyword evidence="4" id="KW-1185">Reference proteome</keyword>
<feature type="domain" description="HTH merR-type" evidence="2">
    <location>
        <begin position="13"/>
        <end position="81"/>
    </location>
</feature>
<keyword evidence="1" id="KW-0238">DNA-binding</keyword>
<dbReference type="Proteomes" id="UP000678513">
    <property type="component" value="Chromosome"/>
</dbReference>
<gene>
    <name evidence="3" type="ORF">J5A65_00950</name>
</gene>
<dbReference type="CDD" id="cd01109">
    <property type="entry name" value="HTH_YyaN"/>
    <property type="match status" value="1"/>
</dbReference>
<dbReference type="Pfam" id="PF13411">
    <property type="entry name" value="MerR_1"/>
    <property type="match status" value="1"/>
</dbReference>
<dbReference type="InterPro" id="IPR047057">
    <property type="entry name" value="MerR_fam"/>
</dbReference>
<dbReference type="PANTHER" id="PTHR30204">
    <property type="entry name" value="REDOX-CYCLING DRUG-SENSING TRANSCRIPTIONAL ACTIVATOR SOXR"/>
    <property type="match status" value="1"/>
</dbReference>
<dbReference type="PROSITE" id="PS50937">
    <property type="entry name" value="HTH_MERR_2"/>
    <property type="match status" value="1"/>
</dbReference>
<dbReference type="InterPro" id="IPR000551">
    <property type="entry name" value="MerR-type_HTH_dom"/>
</dbReference>
<proteinExistence type="predicted"/>
<dbReference type="Gene3D" id="1.10.1660.10">
    <property type="match status" value="1"/>
</dbReference>
<dbReference type="SMART" id="SM00422">
    <property type="entry name" value="HTH_MERR"/>
    <property type="match status" value="1"/>
</dbReference>
<accession>A0ABX7Y585</accession>
<sequence length="143" mass="16245">MEGPVPDGDLPESLPVQQAAAWLGVSPHTIRYYERLGLVRVPRDAQGNRAYDEAAMRRLVFLIRMRVSGMTMTELRRYIDLVEQGPGTKPERLKVMQEHRARVRSKIAELQFALDITDYKIATYGGNLGDEPTLHESTHKETP</sequence>